<dbReference type="KEGG" id="wcp:H9Q76_04240"/>
<dbReference type="PANTHER" id="PTHR43191:SF2">
    <property type="entry name" value="RRNA METHYLTRANSFERASE 3, MITOCHONDRIAL"/>
    <property type="match status" value="1"/>
</dbReference>
<keyword evidence="3 5" id="KW-0808">Transferase</keyword>
<comment type="similarity">
    <text evidence="1">Belongs to the class IV-like SAM-binding methyltransferase superfamily. RNA methyltransferase TrmH family.</text>
</comment>
<evidence type="ECO:0000256" key="1">
    <source>
        <dbReference type="ARBA" id="ARBA00007228"/>
    </source>
</evidence>
<dbReference type="CDD" id="cd18095">
    <property type="entry name" value="SpoU-like_rRNA-MTase"/>
    <property type="match status" value="1"/>
</dbReference>
<dbReference type="SUPFAM" id="SSF55315">
    <property type="entry name" value="L30e-like"/>
    <property type="match status" value="1"/>
</dbReference>
<dbReference type="InterPro" id="IPR013123">
    <property type="entry name" value="SpoU_subst-bd"/>
</dbReference>
<evidence type="ECO:0000256" key="3">
    <source>
        <dbReference type="ARBA" id="ARBA00022679"/>
    </source>
</evidence>
<keyword evidence="6" id="KW-1185">Reference proteome</keyword>
<dbReference type="GO" id="GO:0005737">
    <property type="term" value="C:cytoplasm"/>
    <property type="evidence" value="ECO:0007669"/>
    <property type="project" value="UniProtKB-ARBA"/>
</dbReference>
<dbReference type="PANTHER" id="PTHR43191">
    <property type="entry name" value="RRNA METHYLTRANSFERASE 3"/>
    <property type="match status" value="1"/>
</dbReference>
<dbReference type="Proteomes" id="UP000515819">
    <property type="component" value="Chromosome"/>
</dbReference>
<dbReference type="InterPro" id="IPR029026">
    <property type="entry name" value="tRNA_m1G_MTases_N"/>
</dbReference>
<protein>
    <submittedName>
        <fullName evidence="5">RNA methyltransferase</fullName>
    </submittedName>
</protein>
<evidence type="ECO:0000256" key="2">
    <source>
        <dbReference type="ARBA" id="ARBA00022603"/>
    </source>
</evidence>
<dbReference type="SMART" id="SM00967">
    <property type="entry name" value="SpoU_sub_bind"/>
    <property type="match status" value="1"/>
</dbReference>
<dbReference type="InterPro" id="IPR051259">
    <property type="entry name" value="rRNA_Methyltransferase"/>
</dbReference>
<dbReference type="Gene3D" id="3.40.1280.10">
    <property type="match status" value="1"/>
</dbReference>
<dbReference type="GO" id="GO:0003723">
    <property type="term" value="F:RNA binding"/>
    <property type="evidence" value="ECO:0007669"/>
    <property type="project" value="InterPro"/>
</dbReference>
<organism evidence="5 6">
    <name type="scientific">Wujia chipingensis</name>
    <dbReference type="NCBI Taxonomy" id="2763670"/>
    <lineage>
        <taxon>Bacteria</taxon>
        <taxon>Bacillati</taxon>
        <taxon>Bacillota</taxon>
        <taxon>Clostridia</taxon>
        <taxon>Lachnospirales</taxon>
        <taxon>Lachnospiraceae</taxon>
        <taxon>Wujia</taxon>
    </lineage>
</organism>
<dbReference type="Pfam" id="PF22435">
    <property type="entry name" value="MRM3-like_sub_bind"/>
    <property type="match status" value="1"/>
</dbReference>
<dbReference type="GO" id="GO:0008173">
    <property type="term" value="F:RNA methyltransferase activity"/>
    <property type="evidence" value="ECO:0007669"/>
    <property type="project" value="InterPro"/>
</dbReference>
<dbReference type="RefSeq" id="WP_021984173.1">
    <property type="nucleotide sequence ID" value="NZ_CP060632.1"/>
</dbReference>
<dbReference type="InterPro" id="IPR029064">
    <property type="entry name" value="Ribosomal_eL30-like_sf"/>
</dbReference>
<name>A0A7G9FPL6_9FIRM</name>
<feature type="domain" description="RNA 2-O ribose methyltransferase substrate binding" evidence="4">
    <location>
        <begin position="30"/>
        <end position="99"/>
    </location>
</feature>
<dbReference type="InterPro" id="IPR053888">
    <property type="entry name" value="MRM3-like_sub_bind"/>
</dbReference>
<reference evidence="5 6" key="1">
    <citation type="submission" date="2020-08" db="EMBL/GenBank/DDBJ databases">
        <authorList>
            <person name="Liu C."/>
            <person name="Sun Q."/>
        </authorList>
    </citation>
    <scope>NUCLEOTIDE SEQUENCE [LARGE SCALE GENOMIC DNA]</scope>
    <source>
        <strain evidence="5 6">NSJ-4</strain>
    </source>
</reference>
<dbReference type="Gene3D" id="3.30.1330.30">
    <property type="match status" value="1"/>
</dbReference>
<dbReference type="InterPro" id="IPR029028">
    <property type="entry name" value="Alpha/beta_knot_MTases"/>
</dbReference>
<keyword evidence="2 5" id="KW-0489">Methyltransferase</keyword>
<dbReference type="AlphaFoldDB" id="A0A7G9FPL6"/>
<sequence length="261" mass="28186">MITSASNDKIKEIKKLIKSASRRKETGLYIVEGIRMVREIPADAVKTLYVAESMTDKFADICNQIPAEVEIVRDSVFQSMSDTNTPQGILAEVYQTATTEDDLFAGDAAPFLLIIERLQDPGNLGTIIRTAEGAGVTGIILSADTVDIYNPKVIRSTMGSIFRMPIAVAEDLAATIDRVKTRGIPVYGAHLDGATFYEKDFTGGCAFLIGNEGNGLSDEISAKADDLIRIPMCGQVESLNAAISTAVIAYEVLRQRSTGKK</sequence>
<evidence type="ECO:0000313" key="5">
    <source>
        <dbReference type="EMBL" id="QNM00498.1"/>
    </source>
</evidence>
<gene>
    <name evidence="5" type="ORF">H9Q76_04240</name>
</gene>
<accession>A0A7G9FPL6</accession>
<proteinExistence type="inferred from homology"/>
<dbReference type="Pfam" id="PF00588">
    <property type="entry name" value="SpoU_methylase"/>
    <property type="match status" value="1"/>
</dbReference>
<dbReference type="EMBL" id="CP060632">
    <property type="protein sequence ID" value="QNM00498.1"/>
    <property type="molecule type" value="Genomic_DNA"/>
</dbReference>
<dbReference type="GO" id="GO:0032259">
    <property type="term" value="P:methylation"/>
    <property type="evidence" value="ECO:0007669"/>
    <property type="project" value="UniProtKB-KW"/>
</dbReference>
<dbReference type="InterPro" id="IPR001537">
    <property type="entry name" value="SpoU_MeTrfase"/>
</dbReference>
<evidence type="ECO:0000259" key="4">
    <source>
        <dbReference type="SMART" id="SM00967"/>
    </source>
</evidence>
<dbReference type="SUPFAM" id="SSF75217">
    <property type="entry name" value="alpha/beta knot"/>
    <property type="match status" value="1"/>
</dbReference>
<evidence type="ECO:0000313" key="6">
    <source>
        <dbReference type="Proteomes" id="UP000515819"/>
    </source>
</evidence>
<dbReference type="GO" id="GO:0006396">
    <property type="term" value="P:RNA processing"/>
    <property type="evidence" value="ECO:0007669"/>
    <property type="project" value="InterPro"/>
</dbReference>